<dbReference type="GO" id="GO:0003676">
    <property type="term" value="F:nucleic acid binding"/>
    <property type="evidence" value="ECO:0007669"/>
    <property type="project" value="InterPro"/>
</dbReference>
<comment type="caution">
    <text evidence="3">The sequence shown here is derived from an EMBL/GenBank/DDBJ whole genome shotgun (WGS) entry which is preliminary data.</text>
</comment>
<feature type="domain" description="G-patch" evidence="2">
    <location>
        <begin position="157"/>
        <end position="205"/>
    </location>
</feature>
<name>A0AAE0IF60_9PEZI</name>
<dbReference type="InterPro" id="IPR000467">
    <property type="entry name" value="G_patch_dom"/>
</dbReference>
<keyword evidence="4" id="KW-1185">Reference proteome</keyword>
<dbReference type="PANTHER" id="PTHR20923">
    <property type="entry name" value="BAT4 PROTEIN-RELATED"/>
    <property type="match status" value="1"/>
</dbReference>
<evidence type="ECO:0000256" key="1">
    <source>
        <dbReference type="SAM" id="MobiDB-lite"/>
    </source>
</evidence>
<feature type="region of interest" description="Disordered" evidence="1">
    <location>
        <begin position="111"/>
        <end position="135"/>
    </location>
</feature>
<feature type="compositionally biased region" description="Polar residues" evidence="1">
    <location>
        <begin position="115"/>
        <end position="129"/>
    </location>
</feature>
<dbReference type="Proteomes" id="UP001286456">
    <property type="component" value="Unassembled WGS sequence"/>
</dbReference>
<protein>
    <recommendedName>
        <fullName evidence="2">G-patch domain-containing protein</fullName>
    </recommendedName>
</protein>
<proteinExistence type="predicted"/>
<evidence type="ECO:0000313" key="4">
    <source>
        <dbReference type="Proteomes" id="UP001286456"/>
    </source>
</evidence>
<gene>
    <name evidence="3" type="ORF">B0T19DRAFT_217046</name>
</gene>
<evidence type="ECO:0000313" key="3">
    <source>
        <dbReference type="EMBL" id="KAK3323921.1"/>
    </source>
</evidence>
<dbReference type="PANTHER" id="PTHR20923:SF1">
    <property type="entry name" value="G PATCH DOMAIN AND ANKYRIN REPEAT-CONTAINING PROTEIN 1"/>
    <property type="match status" value="1"/>
</dbReference>
<reference evidence="3" key="2">
    <citation type="submission" date="2023-06" db="EMBL/GenBank/DDBJ databases">
        <authorList>
            <consortium name="Lawrence Berkeley National Laboratory"/>
            <person name="Haridas S."/>
            <person name="Hensen N."/>
            <person name="Bonometti L."/>
            <person name="Westerberg I."/>
            <person name="Brannstrom I.O."/>
            <person name="Guillou S."/>
            <person name="Cros-Aarteil S."/>
            <person name="Calhoun S."/>
            <person name="Kuo A."/>
            <person name="Mondo S."/>
            <person name="Pangilinan J."/>
            <person name="Riley R."/>
            <person name="Labutti K."/>
            <person name="Andreopoulos B."/>
            <person name="Lipzen A."/>
            <person name="Chen C."/>
            <person name="Yanf M."/>
            <person name="Daum C."/>
            <person name="Ng V."/>
            <person name="Clum A."/>
            <person name="Steindorff A."/>
            <person name="Ohm R."/>
            <person name="Martin F."/>
            <person name="Silar P."/>
            <person name="Natvig D."/>
            <person name="Lalanne C."/>
            <person name="Gautier V."/>
            <person name="Ament-Velasquez S.L."/>
            <person name="Kruys A."/>
            <person name="Hutchinson M.I."/>
            <person name="Powell A.J."/>
            <person name="Barry K."/>
            <person name="Miller A.N."/>
            <person name="Grigoriev I.V."/>
            <person name="Debuchy R."/>
            <person name="Gladieux P."/>
            <person name="Thoren M.H."/>
            <person name="Johannesson H."/>
        </authorList>
    </citation>
    <scope>NUCLEOTIDE SEQUENCE</scope>
    <source>
        <strain evidence="3">SMH4131-1</strain>
    </source>
</reference>
<dbReference type="InterPro" id="IPR039146">
    <property type="entry name" value="GPANK1"/>
</dbReference>
<reference evidence="3" key="1">
    <citation type="journal article" date="2023" name="Mol. Phylogenet. Evol.">
        <title>Genome-scale phylogeny and comparative genomics of the fungal order Sordariales.</title>
        <authorList>
            <person name="Hensen N."/>
            <person name="Bonometti L."/>
            <person name="Westerberg I."/>
            <person name="Brannstrom I.O."/>
            <person name="Guillou S."/>
            <person name="Cros-Aarteil S."/>
            <person name="Calhoun S."/>
            <person name="Haridas S."/>
            <person name="Kuo A."/>
            <person name="Mondo S."/>
            <person name="Pangilinan J."/>
            <person name="Riley R."/>
            <person name="LaButti K."/>
            <person name="Andreopoulos B."/>
            <person name="Lipzen A."/>
            <person name="Chen C."/>
            <person name="Yan M."/>
            <person name="Daum C."/>
            <person name="Ng V."/>
            <person name="Clum A."/>
            <person name="Steindorff A."/>
            <person name="Ohm R.A."/>
            <person name="Martin F."/>
            <person name="Silar P."/>
            <person name="Natvig D.O."/>
            <person name="Lalanne C."/>
            <person name="Gautier V."/>
            <person name="Ament-Velasquez S.L."/>
            <person name="Kruys A."/>
            <person name="Hutchinson M.I."/>
            <person name="Powell A.J."/>
            <person name="Barry K."/>
            <person name="Miller A.N."/>
            <person name="Grigoriev I.V."/>
            <person name="Debuchy R."/>
            <person name="Gladieux P."/>
            <person name="Hiltunen Thoren M."/>
            <person name="Johannesson H."/>
        </authorList>
    </citation>
    <scope>NUCLEOTIDE SEQUENCE</scope>
    <source>
        <strain evidence="3">SMH4131-1</strain>
    </source>
</reference>
<dbReference type="SMART" id="SM00443">
    <property type="entry name" value="G_patch"/>
    <property type="match status" value="1"/>
</dbReference>
<dbReference type="AlphaFoldDB" id="A0AAE0IF60"/>
<sequence length="258" mass="27972">MDTPAGSQVDVDVNVDVDADDDYDEVPLQHKRPFGSGLHRKTVAFVPASDGDGCLNSTDQVTAPKTQQVDVADLYLSMVLPKDNKTTKNAVNVGEPGAVICEVCRLPLESEPASAGSSDVDNTTTATSKTDGKKVHEKSFAHQVCLPHSYPPSALDRSRMGLSYLSQYGWDPDARKGLGAAEQGITFPIKATPKYSNLGVGVHVPKNLPPPKEKKERLLDAGKVRKQARKDKHKAEIIRQQLFGNQDLEKYLGQGAVR</sequence>
<dbReference type="PROSITE" id="PS50174">
    <property type="entry name" value="G_PATCH"/>
    <property type="match status" value="1"/>
</dbReference>
<dbReference type="Pfam" id="PF01585">
    <property type="entry name" value="G-patch"/>
    <property type="match status" value="1"/>
</dbReference>
<dbReference type="EMBL" id="JAUEPO010000004">
    <property type="protein sequence ID" value="KAK3323921.1"/>
    <property type="molecule type" value="Genomic_DNA"/>
</dbReference>
<organism evidence="3 4">
    <name type="scientific">Cercophora scortea</name>
    <dbReference type="NCBI Taxonomy" id="314031"/>
    <lineage>
        <taxon>Eukaryota</taxon>
        <taxon>Fungi</taxon>
        <taxon>Dikarya</taxon>
        <taxon>Ascomycota</taxon>
        <taxon>Pezizomycotina</taxon>
        <taxon>Sordariomycetes</taxon>
        <taxon>Sordariomycetidae</taxon>
        <taxon>Sordariales</taxon>
        <taxon>Lasiosphaeriaceae</taxon>
        <taxon>Cercophora</taxon>
    </lineage>
</organism>
<evidence type="ECO:0000259" key="2">
    <source>
        <dbReference type="PROSITE" id="PS50174"/>
    </source>
</evidence>
<accession>A0AAE0IF60</accession>